<dbReference type="GO" id="GO:0098796">
    <property type="term" value="C:membrane protein complex"/>
    <property type="evidence" value="ECO:0007669"/>
    <property type="project" value="UniProtKB-ARBA"/>
</dbReference>
<dbReference type="FunFam" id="3.40.50.300:FF:000032">
    <property type="entry name" value="Export ABC transporter ATP-binding protein"/>
    <property type="match status" value="1"/>
</dbReference>
<dbReference type="Gene3D" id="3.40.50.300">
    <property type="entry name" value="P-loop containing nucleotide triphosphate hydrolases"/>
    <property type="match status" value="1"/>
</dbReference>
<gene>
    <name evidence="6" type="ORF">K9W45_05745</name>
</gene>
<evidence type="ECO:0000256" key="4">
    <source>
        <dbReference type="ARBA" id="ARBA00022840"/>
    </source>
</evidence>
<dbReference type="InterPro" id="IPR027417">
    <property type="entry name" value="P-loop_NTPase"/>
</dbReference>
<dbReference type="GO" id="GO:0016887">
    <property type="term" value="F:ATP hydrolysis activity"/>
    <property type="evidence" value="ECO:0007669"/>
    <property type="project" value="InterPro"/>
</dbReference>
<dbReference type="InterPro" id="IPR003593">
    <property type="entry name" value="AAA+_ATPase"/>
</dbReference>
<dbReference type="InterPro" id="IPR003439">
    <property type="entry name" value="ABC_transporter-like_ATP-bd"/>
</dbReference>
<evidence type="ECO:0000256" key="2">
    <source>
        <dbReference type="ARBA" id="ARBA00022448"/>
    </source>
</evidence>
<dbReference type="GO" id="GO:0005524">
    <property type="term" value="F:ATP binding"/>
    <property type="evidence" value="ECO:0007669"/>
    <property type="project" value="UniProtKB-KW"/>
</dbReference>
<reference evidence="6" key="1">
    <citation type="journal article" date="2022" name="Nat. Microbiol.">
        <title>Unique mobile elements and scalable gene flow at the prokaryote-eukaryote boundary revealed by circularized Asgard archaea genomes.</title>
        <authorList>
            <person name="Wu F."/>
            <person name="Speth D.R."/>
            <person name="Philosof A."/>
            <person name="Cremiere A."/>
            <person name="Narayanan A."/>
            <person name="Barco R.A."/>
            <person name="Connon S.A."/>
            <person name="Amend J.P."/>
            <person name="Antoshechkin I.A."/>
            <person name="Orphan V.J."/>
        </authorList>
    </citation>
    <scope>NUCLEOTIDE SEQUENCE</scope>
    <source>
        <strain evidence="6">PM71</strain>
    </source>
</reference>
<keyword evidence="2" id="KW-0813">Transport</keyword>
<dbReference type="PROSITE" id="PS00211">
    <property type="entry name" value="ABC_TRANSPORTER_1"/>
    <property type="match status" value="1"/>
</dbReference>
<dbReference type="SMART" id="SM00382">
    <property type="entry name" value="AAA"/>
    <property type="match status" value="1"/>
</dbReference>
<accession>A0A9Y1FLS9</accession>
<dbReference type="Pfam" id="PF00005">
    <property type="entry name" value="ABC_tran"/>
    <property type="match status" value="1"/>
</dbReference>
<keyword evidence="3" id="KW-0547">Nucleotide-binding</keyword>
<sequence>MKKKPNEETTYGKHILVIKNLHKRYRLGDTVVNALSNINLSINEGEIISIVGMSGSGKTTLLNLIGALDYPDKGSIFIEGKNLAALSEKELSRLRRDTLGYVFQQFNLLEELNAAKNIEMPLILAKKPKEFRKKRVKELLELVGLEERGDHKPDQLSGGEQQRVAIARSLANDPKIILADEPTGNLDSKTGNSIMNLLLDIAKEKEKTLIFVTHNTKQAKLAQRQITMHDGTIVSDKYVKKKN</sequence>
<organism evidence="6">
    <name type="scientific">Candidatus Heimdallarchaeum aukensis</name>
    <dbReference type="NCBI Taxonomy" id="2876573"/>
    <lineage>
        <taxon>Archaea</taxon>
        <taxon>Promethearchaeati</taxon>
        <taxon>Candidatus Heimdallarchaeota</taxon>
        <taxon>Candidatus Heimdallarchaeia (ex Rinke et al. 2021) (nom. nud.)</taxon>
        <taxon>Candidatus Heimdallarchaeales</taxon>
        <taxon>Candidatus Heimdallarchaeaceae</taxon>
        <taxon>Candidatus Heimdallarchaeum</taxon>
    </lineage>
</organism>
<comment type="similarity">
    <text evidence="1">Belongs to the ABC transporter superfamily.</text>
</comment>
<proteinExistence type="inferred from homology"/>
<evidence type="ECO:0000256" key="1">
    <source>
        <dbReference type="ARBA" id="ARBA00005417"/>
    </source>
</evidence>
<evidence type="ECO:0000256" key="3">
    <source>
        <dbReference type="ARBA" id="ARBA00022741"/>
    </source>
</evidence>
<dbReference type="InterPro" id="IPR017911">
    <property type="entry name" value="MacB-like_ATP-bd"/>
</dbReference>
<dbReference type="AlphaFoldDB" id="A0A9Y1FLS9"/>
<name>A0A9Y1FLS9_9ARCH</name>
<dbReference type="PANTHER" id="PTHR42798:SF6">
    <property type="entry name" value="CELL DIVISION ATP-BINDING PROTEIN FTSE"/>
    <property type="match status" value="1"/>
</dbReference>
<feature type="domain" description="ABC transporter" evidence="5">
    <location>
        <begin position="16"/>
        <end position="242"/>
    </location>
</feature>
<dbReference type="Proteomes" id="UP001201020">
    <property type="component" value="Chromosome"/>
</dbReference>
<evidence type="ECO:0000313" key="6">
    <source>
        <dbReference type="EMBL" id="UJG41967.1"/>
    </source>
</evidence>
<dbReference type="InterPro" id="IPR017871">
    <property type="entry name" value="ABC_transporter-like_CS"/>
</dbReference>
<dbReference type="CDD" id="cd03255">
    <property type="entry name" value="ABC_MJ0796_LolCDE_FtsE"/>
    <property type="match status" value="1"/>
</dbReference>
<dbReference type="PANTHER" id="PTHR42798">
    <property type="entry name" value="LIPOPROTEIN-RELEASING SYSTEM ATP-BINDING PROTEIN LOLD"/>
    <property type="match status" value="1"/>
</dbReference>
<protein>
    <submittedName>
        <fullName evidence="6">ABC transporter ATP-binding protein</fullName>
    </submittedName>
</protein>
<dbReference type="EMBL" id="CP084166">
    <property type="protein sequence ID" value="UJG41967.1"/>
    <property type="molecule type" value="Genomic_DNA"/>
</dbReference>
<dbReference type="SUPFAM" id="SSF52540">
    <property type="entry name" value="P-loop containing nucleoside triphosphate hydrolases"/>
    <property type="match status" value="1"/>
</dbReference>
<dbReference type="PROSITE" id="PS50893">
    <property type="entry name" value="ABC_TRANSPORTER_2"/>
    <property type="match status" value="1"/>
</dbReference>
<keyword evidence="4 6" id="KW-0067">ATP-binding</keyword>
<dbReference type="GO" id="GO:0022857">
    <property type="term" value="F:transmembrane transporter activity"/>
    <property type="evidence" value="ECO:0007669"/>
    <property type="project" value="UniProtKB-ARBA"/>
</dbReference>
<evidence type="ECO:0000259" key="5">
    <source>
        <dbReference type="PROSITE" id="PS50893"/>
    </source>
</evidence>